<name>A0A6A5SWG7_9PLEO</name>
<dbReference type="InterPro" id="IPR003137">
    <property type="entry name" value="PA_domain"/>
</dbReference>
<dbReference type="FunFam" id="3.50.30.30:FF:000008">
    <property type="entry name" value="Glutamate carboxypeptidase 2"/>
    <property type="match status" value="1"/>
</dbReference>
<dbReference type="PROSITE" id="PS51257">
    <property type="entry name" value="PROKAR_LIPOPROTEIN"/>
    <property type="match status" value="1"/>
</dbReference>
<dbReference type="InterPro" id="IPR039373">
    <property type="entry name" value="Peptidase_M28B"/>
</dbReference>
<evidence type="ECO:0000256" key="2">
    <source>
        <dbReference type="SAM" id="MobiDB-lite"/>
    </source>
</evidence>
<dbReference type="GO" id="GO:0004180">
    <property type="term" value="F:carboxypeptidase activity"/>
    <property type="evidence" value="ECO:0007669"/>
    <property type="project" value="TreeGrafter"/>
</dbReference>
<dbReference type="InterPro" id="IPR007484">
    <property type="entry name" value="Peptidase_M28"/>
</dbReference>
<comment type="similarity">
    <text evidence="1">Belongs to the peptidase M28 family. M28B subfamily.</text>
</comment>
<dbReference type="Proteomes" id="UP000800038">
    <property type="component" value="Unassembled WGS sequence"/>
</dbReference>
<dbReference type="SUPFAM" id="SSF53187">
    <property type="entry name" value="Zn-dependent exopeptidases"/>
    <property type="match status" value="1"/>
</dbReference>
<dbReference type="Gene3D" id="3.40.630.10">
    <property type="entry name" value="Zn peptidases"/>
    <property type="match status" value="1"/>
</dbReference>
<dbReference type="PANTHER" id="PTHR10404">
    <property type="entry name" value="N-ACETYLATED-ALPHA-LINKED ACIDIC DIPEPTIDASE"/>
    <property type="match status" value="1"/>
</dbReference>
<gene>
    <name evidence="7" type="ORF">EJ02DRAFT_399101</name>
</gene>
<dbReference type="Pfam" id="PF04253">
    <property type="entry name" value="TFR_dimer"/>
    <property type="match status" value="1"/>
</dbReference>
<dbReference type="AlphaFoldDB" id="A0A6A5SWG7"/>
<reference evidence="7" key="1">
    <citation type="journal article" date="2020" name="Stud. Mycol.">
        <title>101 Dothideomycetes genomes: a test case for predicting lifestyles and emergence of pathogens.</title>
        <authorList>
            <person name="Haridas S."/>
            <person name="Albert R."/>
            <person name="Binder M."/>
            <person name="Bloem J."/>
            <person name="Labutti K."/>
            <person name="Salamov A."/>
            <person name="Andreopoulos B."/>
            <person name="Baker S."/>
            <person name="Barry K."/>
            <person name="Bills G."/>
            <person name="Bluhm B."/>
            <person name="Cannon C."/>
            <person name="Castanera R."/>
            <person name="Culley D."/>
            <person name="Daum C."/>
            <person name="Ezra D."/>
            <person name="Gonzalez J."/>
            <person name="Henrissat B."/>
            <person name="Kuo A."/>
            <person name="Liang C."/>
            <person name="Lipzen A."/>
            <person name="Lutzoni F."/>
            <person name="Magnuson J."/>
            <person name="Mondo S."/>
            <person name="Nolan M."/>
            <person name="Ohm R."/>
            <person name="Pangilinan J."/>
            <person name="Park H.-J."/>
            <person name="Ramirez L."/>
            <person name="Alfaro M."/>
            <person name="Sun H."/>
            <person name="Tritt A."/>
            <person name="Yoshinaga Y."/>
            <person name="Zwiers L.-H."/>
            <person name="Turgeon B."/>
            <person name="Goodwin S."/>
            <person name="Spatafora J."/>
            <person name="Crous P."/>
            <person name="Grigoriev I."/>
        </authorList>
    </citation>
    <scope>NUCLEOTIDE SEQUENCE</scope>
    <source>
        <strain evidence="7">CBS 161.51</strain>
    </source>
</reference>
<sequence>MAKLLLFALGTAHLATACQRDPHLLDDSKLTQTFHLVPREAAPFPPVWTDHEEILHTSFSTASIDRWLSYYTHGDHIAGRNKSIAVETVKTWTELGASASLVEYEVFLNYPKEQKLVLNWANGSQYEAQLYEDALEEDETTGYPESRGLPAFHGYSASGLVEAEYAYVGRGHKDDFAALTAANVSLAGKIALTKYGGPFRGVKVRNAEKHGMIGVVMFTDPGDDGPQEAKGQAVYPNGPARQPSSVQRGSVAQINQYPGDPTTPGYPSKPGVERVSNPPNLPKIPSLPISYRDAVPLLKALDGHGVSGKAINRGGWIGGLNATYNTGPAPGVTLSLTNIMGNKITPIWNVIGIINGTNADETVIIGNHRDAWIIGGAADPNSGSAIMIEIIKAFSELLKRGWKPRRNIIFASWDAEEYALIGSTEWVESHLSFLTTTALSYLNLDIAVSGPFPSAGATPELRTLALEVMKKVVYGNGNRTLYDVWHALYQFRPEDNGFTNLGSGSDYTAFLPLGIGALDFSMGGSSTTPVYHYHSNYDSHHWMKTMVDPDFSIHATVGQFITLLGYHLADDALIPFDMETFARNVNYMVRDLVVETMRLDTDSGEIQRRINITALDAAAKTFQTVTSNFAALTASKEFLDNECRVVAANKKLRDVQRLFVREEGLSGRPFYKNALYAPGRDDGYRAQTLPGSTEALQDGNLPLCREWNLWLADRIDEASELLVSV</sequence>
<organism evidence="7 8">
    <name type="scientific">Clathrospora elynae</name>
    <dbReference type="NCBI Taxonomy" id="706981"/>
    <lineage>
        <taxon>Eukaryota</taxon>
        <taxon>Fungi</taxon>
        <taxon>Dikarya</taxon>
        <taxon>Ascomycota</taxon>
        <taxon>Pezizomycotina</taxon>
        <taxon>Dothideomycetes</taxon>
        <taxon>Pleosporomycetidae</taxon>
        <taxon>Pleosporales</taxon>
        <taxon>Diademaceae</taxon>
        <taxon>Clathrospora</taxon>
    </lineage>
</organism>
<feature type="domain" description="Transferrin receptor-like dimerisation" evidence="5">
    <location>
        <begin position="612"/>
        <end position="722"/>
    </location>
</feature>
<dbReference type="InterPro" id="IPR046450">
    <property type="entry name" value="PA_dom_sf"/>
</dbReference>
<dbReference type="Pfam" id="PF02225">
    <property type="entry name" value="PA"/>
    <property type="match status" value="1"/>
</dbReference>
<feature type="region of interest" description="Disordered" evidence="2">
    <location>
        <begin position="220"/>
        <end position="280"/>
    </location>
</feature>
<dbReference type="Gene3D" id="3.50.30.30">
    <property type="match status" value="1"/>
</dbReference>
<feature type="chain" id="PRO_5025395424" evidence="3">
    <location>
        <begin position="18"/>
        <end position="725"/>
    </location>
</feature>
<evidence type="ECO:0000259" key="5">
    <source>
        <dbReference type="Pfam" id="PF04253"/>
    </source>
</evidence>
<dbReference type="Pfam" id="PF04389">
    <property type="entry name" value="Peptidase_M28"/>
    <property type="match status" value="1"/>
</dbReference>
<feature type="domain" description="PA" evidence="4">
    <location>
        <begin position="168"/>
        <end position="239"/>
    </location>
</feature>
<evidence type="ECO:0000259" key="6">
    <source>
        <dbReference type="Pfam" id="PF04389"/>
    </source>
</evidence>
<evidence type="ECO:0000313" key="7">
    <source>
        <dbReference type="EMBL" id="KAF1944092.1"/>
    </source>
</evidence>
<dbReference type="EMBL" id="ML976019">
    <property type="protein sequence ID" value="KAF1944092.1"/>
    <property type="molecule type" value="Genomic_DNA"/>
</dbReference>
<protein>
    <submittedName>
        <fullName evidence="7">Peptidase family M28</fullName>
    </submittedName>
</protein>
<keyword evidence="3" id="KW-0732">Signal</keyword>
<dbReference type="CDD" id="cd08022">
    <property type="entry name" value="M28_PSMA_like"/>
    <property type="match status" value="1"/>
</dbReference>
<dbReference type="OrthoDB" id="5841748at2759"/>
<evidence type="ECO:0000313" key="8">
    <source>
        <dbReference type="Proteomes" id="UP000800038"/>
    </source>
</evidence>
<accession>A0A6A5SWG7</accession>
<dbReference type="CDD" id="cd02121">
    <property type="entry name" value="PA_GCPII_like"/>
    <property type="match status" value="1"/>
</dbReference>
<dbReference type="SUPFAM" id="SSF52025">
    <property type="entry name" value="PA domain"/>
    <property type="match status" value="1"/>
</dbReference>
<feature type="signal peptide" evidence="3">
    <location>
        <begin position="1"/>
        <end position="17"/>
    </location>
</feature>
<dbReference type="PANTHER" id="PTHR10404:SF46">
    <property type="entry name" value="VACUOLAR PROTEIN SORTING-ASSOCIATED PROTEIN 70"/>
    <property type="match status" value="1"/>
</dbReference>
<evidence type="ECO:0000256" key="3">
    <source>
        <dbReference type="SAM" id="SignalP"/>
    </source>
</evidence>
<dbReference type="Gene3D" id="1.20.930.40">
    <property type="entry name" value="Transferrin receptor-like, dimerisation domain"/>
    <property type="match status" value="1"/>
</dbReference>
<dbReference type="FunFam" id="3.40.630.10:FF:000101">
    <property type="entry name" value="N-acetylated alpha-linked acidic dipeptidase like 1"/>
    <property type="match status" value="1"/>
</dbReference>
<dbReference type="SUPFAM" id="SSF47672">
    <property type="entry name" value="Transferrin receptor-like dimerisation domain"/>
    <property type="match status" value="1"/>
</dbReference>
<dbReference type="InterPro" id="IPR007365">
    <property type="entry name" value="TFR-like_dimer_dom"/>
</dbReference>
<dbReference type="InterPro" id="IPR036757">
    <property type="entry name" value="TFR-like_dimer_dom_sf"/>
</dbReference>
<evidence type="ECO:0000259" key="4">
    <source>
        <dbReference type="Pfam" id="PF02225"/>
    </source>
</evidence>
<feature type="domain" description="Peptidase M28" evidence="6">
    <location>
        <begin position="349"/>
        <end position="540"/>
    </location>
</feature>
<proteinExistence type="inferred from homology"/>
<keyword evidence="8" id="KW-1185">Reference proteome</keyword>
<evidence type="ECO:0000256" key="1">
    <source>
        <dbReference type="ARBA" id="ARBA00005634"/>
    </source>
</evidence>
<feature type="compositionally biased region" description="Polar residues" evidence="2">
    <location>
        <begin position="242"/>
        <end position="256"/>
    </location>
</feature>